<dbReference type="EMBL" id="KV426094">
    <property type="protein sequence ID" value="KZV88672.1"/>
    <property type="molecule type" value="Genomic_DNA"/>
</dbReference>
<dbReference type="Pfam" id="PF00106">
    <property type="entry name" value="adh_short"/>
    <property type="match status" value="1"/>
</dbReference>
<dbReference type="STRING" id="1314781.A0A165FAD6"/>
<proteinExistence type="inferred from homology"/>
<organism evidence="4 5">
    <name type="scientific">Exidia glandulosa HHB12029</name>
    <dbReference type="NCBI Taxonomy" id="1314781"/>
    <lineage>
        <taxon>Eukaryota</taxon>
        <taxon>Fungi</taxon>
        <taxon>Dikarya</taxon>
        <taxon>Basidiomycota</taxon>
        <taxon>Agaricomycotina</taxon>
        <taxon>Agaricomycetes</taxon>
        <taxon>Auriculariales</taxon>
        <taxon>Exidiaceae</taxon>
        <taxon>Exidia</taxon>
    </lineage>
</organism>
<dbReference type="PRINTS" id="PR00080">
    <property type="entry name" value="SDRFAMILY"/>
</dbReference>
<sequence>MSTTHEEFGPATFNDDVVTAFPDRVKGRIFLVTGPTPNGLGDAAARALARGHPATILLVGRSPAKYAPVVDAIKAIDSNIVVRVYGIDFNSLASVRSGAQTILKENEEKGIDVIINSAGVMGIGLRYTVDDIEEHFQTNHVGHFLLTNLLVPLLKKSSEPRVVNVSSGAYAMASGDYSDYNFKSREYTWFAGYGQSKLANVHFSQGLAKRGIPSFSLHPGVITGTSLDREMPRDQFERLLDMSRERGMVFKELSQGASTTLVAALDPKIAPLSGGVLQDCQIVANPPGEGVKKAGAAEELWKLSEKLVGQEFAF</sequence>
<dbReference type="InterPro" id="IPR036291">
    <property type="entry name" value="NAD(P)-bd_dom_sf"/>
</dbReference>
<accession>A0A165FAD6</accession>
<dbReference type="OrthoDB" id="191139at2759"/>
<evidence type="ECO:0000256" key="1">
    <source>
        <dbReference type="ARBA" id="ARBA00006484"/>
    </source>
</evidence>
<evidence type="ECO:0000313" key="4">
    <source>
        <dbReference type="EMBL" id="KZV88672.1"/>
    </source>
</evidence>
<evidence type="ECO:0000313" key="5">
    <source>
        <dbReference type="Proteomes" id="UP000077266"/>
    </source>
</evidence>
<dbReference type="PANTHER" id="PTHR24320">
    <property type="entry name" value="RETINOL DEHYDROGENASE"/>
    <property type="match status" value="1"/>
</dbReference>
<gene>
    <name evidence="4" type="ORF">EXIGLDRAFT_619134</name>
</gene>
<evidence type="ECO:0000256" key="3">
    <source>
        <dbReference type="RuleBase" id="RU000363"/>
    </source>
</evidence>
<name>A0A165FAD6_EXIGL</name>
<keyword evidence="5" id="KW-1185">Reference proteome</keyword>
<dbReference type="InterPro" id="IPR002347">
    <property type="entry name" value="SDR_fam"/>
</dbReference>
<dbReference type="GO" id="GO:0016491">
    <property type="term" value="F:oxidoreductase activity"/>
    <property type="evidence" value="ECO:0007669"/>
    <property type="project" value="UniProtKB-KW"/>
</dbReference>
<keyword evidence="2" id="KW-0560">Oxidoreductase</keyword>
<dbReference type="AlphaFoldDB" id="A0A165FAD6"/>
<evidence type="ECO:0000256" key="2">
    <source>
        <dbReference type="ARBA" id="ARBA00023002"/>
    </source>
</evidence>
<comment type="similarity">
    <text evidence="1 3">Belongs to the short-chain dehydrogenases/reductases (SDR) family.</text>
</comment>
<reference evidence="4 5" key="1">
    <citation type="journal article" date="2016" name="Mol. Biol. Evol.">
        <title>Comparative Genomics of Early-Diverging Mushroom-Forming Fungi Provides Insights into the Origins of Lignocellulose Decay Capabilities.</title>
        <authorList>
            <person name="Nagy L.G."/>
            <person name="Riley R."/>
            <person name="Tritt A."/>
            <person name="Adam C."/>
            <person name="Daum C."/>
            <person name="Floudas D."/>
            <person name="Sun H."/>
            <person name="Yadav J.S."/>
            <person name="Pangilinan J."/>
            <person name="Larsson K.H."/>
            <person name="Matsuura K."/>
            <person name="Barry K."/>
            <person name="Labutti K."/>
            <person name="Kuo R."/>
            <person name="Ohm R.A."/>
            <person name="Bhattacharya S.S."/>
            <person name="Shirouzu T."/>
            <person name="Yoshinaga Y."/>
            <person name="Martin F.M."/>
            <person name="Grigoriev I.V."/>
            <person name="Hibbett D.S."/>
        </authorList>
    </citation>
    <scope>NUCLEOTIDE SEQUENCE [LARGE SCALE GENOMIC DNA]</scope>
    <source>
        <strain evidence="4 5">HHB12029</strain>
    </source>
</reference>
<dbReference type="Gene3D" id="3.40.50.720">
    <property type="entry name" value="NAD(P)-binding Rossmann-like Domain"/>
    <property type="match status" value="1"/>
</dbReference>
<dbReference type="SUPFAM" id="SSF51735">
    <property type="entry name" value="NAD(P)-binding Rossmann-fold domains"/>
    <property type="match status" value="1"/>
</dbReference>
<dbReference type="InParanoid" id="A0A165FAD6"/>
<dbReference type="Proteomes" id="UP000077266">
    <property type="component" value="Unassembled WGS sequence"/>
</dbReference>
<protein>
    <submittedName>
        <fullName evidence="4">NAD(P)-binding protein</fullName>
    </submittedName>
</protein>
<dbReference type="PANTHER" id="PTHR24320:SF283">
    <property type="entry name" value="RETINOL DEHYDROGENASE 11"/>
    <property type="match status" value="1"/>
</dbReference>